<dbReference type="AlphaFoldDB" id="A0A2G9S0P0"/>
<dbReference type="PROSITE" id="PS50003">
    <property type="entry name" value="PH_DOMAIN"/>
    <property type="match status" value="1"/>
</dbReference>
<proteinExistence type="predicted"/>
<dbReference type="Proteomes" id="UP000228934">
    <property type="component" value="Unassembled WGS sequence"/>
</dbReference>
<feature type="region of interest" description="Disordered" evidence="1">
    <location>
        <begin position="46"/>
        <end position="66"/>
    </location>
</feature>
<dbReference type="Gene3D" id="2.30.29.30">
    <property type="entry name" value="Pleckstrin-homology domain (PH domain)/Phosphotyrosine-binding domain (PTB)"/>
    <property type="match status" value="1"/>
</dbReference>
<dbReference type="EMBL" id="KV928826">
    <property type="protein sequence ID" value="PIO33727.1"/>
    <property type="molecule type" value="Genomic_DNA"/>
</dbReference>
<name>A0A2G9S0P0_AQUCT</name>
<evidence type="ECO:0000259" key="2">
    <source>
        <dbReference type="PROSITE" id="PS50003"/>
    </source>
</evidence>
<evidence type="ECO:0000313" key="3">
    <source>
        <dbReference type="EMBL" id="PIO33727.1"/>
    </source>
</evidence>
<feature type="domain" description="PH" evidence="2">
    <location>
        <begin position="1"/>
        <end position="41"/>
    </location>
</feature>
<gene>
    <name evidence="3" type="ORF">AB205_0042780</name>
</gene>
<evidence type="ECO:0000256" key="1">
    <source>
        <dbReference type="SAM" id="MobiDB-lite"/>
    </source>
</evidence>
<keyword evidence="4" id="KW-1185">Reference proteome</keyword>
<dbReference type="InterPro" id="IPR001849">
    <property type="entry name" value="PH_domain"/>
</dbReference>
<feature type="compositionally biased region" description="Basic and acidic residues" evidence="1">
    <location>
        <begin position="48"/>
        <end position="62"/>
    </location>
</feature>
<protein>
    <recommendedName>
        <fullName evidence="2">PH domain-containing protein</fullName>
    </recommendedName>
</protein>
<reference evidence="4" key="1">
    <citation type="journal article" date="2017" name="Nat. Commun.">
        <title>The North American bullfrog draft genome provides insight into hormonal regulation of long noncoding RNA.</title>
        <authorList>
            <person name="Hammond S.A."/>
            <person name="Warren R.L."/>
            <person name="Vandervalk B.P."/>
            <person name="Kucuk E."/>
            <person name="Khan H."/>
            <person name="Gibb E.A."/>
            <person name="Pandoh P."/>
            <person name="Kirk H."/>
            <person name="Zhao Y."/>
            <person name="Jones M."/>
            <person name="Mungall A.J."/>
            <person name="Coope R."/>
            <person name="Pleasance S."/>
            <person name="Moore R.A."/>
            <person name="Holt R.A."/>
            <person name="Round J.M."/>
            <person name="Ohora S."/>
            <person name="Walle B.V."/>
            <person name="Veldhoen N."/>
            <person name="Helbing C.C."/>
            <person name="Birol I."/>
        </authorList>
    </citation>
    <scope>NUCLEOTIDE SEQUENCE [LARGE SCALE GENOMIC DNA]</scope>
</reference>
<accession>A0A2G9S0P0</accession>
<dbReference type="OrthoDB" id="47328at2759"/>
<feature type="non-terminal residue" evidence="3">
    <location>
        <position position="1"/>
    </location>
</feature>
<dbReference type="InterPro" id="IPR011993">
    <property type="entry name" value="PH-like_dom_sf"/>
</dbReference>
<organism evidence="3 4">
    <name type="scientific">Aquarana catesbeiana</name>
    <name type="common">American bullfrog</name>
    <name type="synonym">Rana catesbeiana</name>
    <dbReference type="NCBI Taxonomy" id="8400"/>
    <lineage>
        <taxon>Eukaryota</taxon>
        <taxon>Metazoa</taxon>
        <taxon>Chordata</taxon>
        <taxon>Craniata</taxon>
        <taxon>Vertebrata</taxon>
        <taxon>Euteleostomi</taxon>
        <taxon>Amphibia</taxon>
        <taxon>Batrachia</taxon>
        <taxon>Anura</taxon>
        <taxon>Neobatrachia</taxon>
        <taxon>Ranoidea</taxon>
        <taxon>Ranidae</taxon>
        <taxon>Aquarana</taxon>
    </lineage>
</organism>
<sequence>NKQLRKHAFELKMNDLTYFVLAAESEQDMDDWISTLNKILQINPEGTIPERKSTDLSDHKLEESEEPFVNYETQNEETDSADNSLNLDLAKSKYEI</sequence>
<dbReference type="SUPFAM" id="SSF50729">
    <property type="entry name" value="PH domain-like"/>
    <property type="match status" value="1"/>
</dbReference>
<evidence type="ECO:0000313" key="4">
    <source>
        <dbReference type="Proteomes" id="UP000228934"/>
    </source>
</evidence>